<dbReference type="FunFam" id="3.40.140.20:FF:000003">
    <property type="entry name" value="Bifunctional purine biosynthesis protein"/>
    <property type="match status" value="1"/>
</dbReference>
<dbReference type="PIRSF" id="PIRSF000414">
    <property type="entry name" value="AICARFT_IMPCHas"/>
    <property type="match status" value="1"/>
</dbReference>
<keyword evidence="6" id="KW-0808">Transferase</keyword>
<evidence type="ECO:0000259" key="14">
    <source>
        <dbReference type="PROSITE" id="PS51855"/>
    </source>
</evidence>
<dbReference type="Gene3D" id="3.40.50.1380">
    <property type="entry name" value="Methylglyoxal synthase-like domain"/>
    <property type="match status" value="1"/>
</dbReference>
<evidence type="ECO:0000256" key="8">
    <source>
        <dbReference type="ARBA" id="ARBA00022801"/>
    </source>
</evidence>
<dbReference type="PROSITE" id="PS51855">
    <property type="entry name" value="MGS"/>
    <property type="match status" value="1"/>
</dbReference>
<dbReference type="GO" id="GO:0004643">
    <property type="term" value="F:phosphoribosylaminoimidazolecarboxamide formyltransferase activity"/>
    <property type="evidence" value="ECO:0007669"/>
    <property type="project" value="UniProtKB-EC"/>
</dbReference>
<dbReference type="InterPro" id="IPR024050">
    <property type="entry name" value="AICAR_Tfase_insert_dom_sf"/>
</dbReference>
<dbReference type="EMBL" id="JH767572">
    <property type="protein sequence ID" value="EON65138.1"/>
    <property type="molecule type" value="Genomic_DNA"/>
</dbReference>
<dbReference type="Pfam" id="PF01808">
    <property type="entry name" value="AICARFT_IMPCHas"/>
    <property type="match status" value="1"/>
</dbReference>
<dbReference type="Pfam" id="PF02142">
    <property type="entry name" value="MGS"/>
    <property type="match status" value="1"/>
</dbReference>
<dbReference type="InterPro" id="IPR011607">
    <property type="entry name" value="MGS-like_dom"/>
</dbReference>
<comment type="similarity">
    <text evidence="4">Belongs to the PurH family.</text>
</comment>
<dbReference type="STRING" id="1168221.R7YTH8"/>
<feature type="domain" description="MGS-like" evidence="14">
    <location>
        <begin position="1"/>
        <end position="142"/>
    </location>
</feature>
<evidence type="ECO:0000256" key="1">
    <source>
        <dbReference type="ARBA" id="ARBA00004514"/>
    </source>
</evidence>
<evidence type="ECO:0000256" key="11">
    <source>
        <dbReference type="ARBA" id="ARBA00050687"/>
    </source>
</evidence>
<dbReference type="Gene3D" id="3.40.140.20">
    <property type="match status" value="2"/>
</dbReference>
<dbReference type="UniPathway" id="UPA00074">
    <property type="reaction ID" value="UER00133"/>
</dbReference>
<dbReference type="NCBIfam" id="NF005492">
    <property type="entry name" value="PRK07106.1"/>
    <property type="match status" value="1"/>
</dbReference>
<dbReference type="Proteomes" id="UP000016924">
    <property type="component" value="Unassembled WGS sequence"/>
</dbReference>
<dbReference type="eggNOG" id="KOG2555">
    <property type="taxonomic scope" value="Eukaryota"/>
</dbReference>
<dbReference type="SMART" id="SM00851">
    <property type="entry name" value="MGS"/>
    <property type="match status" value="1"/>
</dbReference>
<evidence type="ECO:0000256" key="4">
    <source>
        <dbReference type="ARBA" id="ARBA00007667"/>
    </source>
</evidence>
<evidence type="ECO:0000256" key="9">
    <source>
        <dbReference type="ARBA" id="ARBA00023268"/>
    </source>
</evidence>
<feature type="compositionally biased region" description="Polar residues" evidence="13">
    <location>
        <begin position="1"/>
        <end position="10"/>
    </location>
</feature>
<keyword evidence="16" id="KW-1185">Reference proteome</keyword>
<protein>
    <submittedName>
        <fullName evidence="15">Bifunctional purine biosynthesis protein ADE17</fullName>
    </submittedName>
</protein>
<evidence type="ECO:0000256" key="13">
    <source>
        <dbReference type="SAM" id="MobiDB-lite"/>
    </source>
</evidence>
<dbReference type="SUPFAM" id="SSF53927">
    <property type="entry name" value="Cytidine deaminase-like"/>
    <property type="match status" value="1"/>
</dbReference>
<dbReference type="SUPFAM" id="SSF52335">
    <property type="entry name" value="Methylglyoxal synthase-like"/>
    <property type="match status" value="1"/>
</dbReference>
<comment type="catalytic activity">
    <reaction evidence="10">
        <text>(6R)-10-formyltetrahydrofolate + 5-amino-1-(5-phospho-beta-D-ribosyl)imidazole-4-carboxamide = 5-formamido-1-(5-phospho-D-ribosyl)imidazole-4-carboxamide + (6S)-5,6,7,8-tetrahydrofolate</text>
        <dbReference type="Rhea" id="RHEA:22192"/>
        <dbReference type="ChEBI" id="CHEBI:57453"/>
        <dbReference type="ChEBI" id="CHEBI:58467"/>
        <dbReference type="ChEBI" id="CHEBI:58475"/>
        <dbReference type="ChEBI" id="CHEBI:195366"/>
        <dbReference type="EC" id="2.1.2.3"/>
    </reaction>
</comment>
<keyword evidence="7" id="KW-0658">Purine biosynthesis</keyword>
<dbReference type="HOGENOM" id="CLU_016316_3_2_1"/>
<feature type="region of interest" description="Disordered" evidence="13">
    <location>
        <begin position="1"/>
        <end position="23"/>
    </location>
</feature>
<dbReference type="NCBIfam" id="TIGR00355">
    <property type="entry name" value="purH"/>
    <property type="match status" value="1"/>
</dbReference>
<dbReference type="InterPro" id="IPR002695">
    <property type="entry name" value="PurH-like"/>
</dbReference>
<organism evidence="15 16">
    <name type="scientific">Coniosporium apollinis (strain CBS 100218)</name>
    <name type="common">Rock-inhabiting black yeast</name>
    <dbReference type="NCBI Taxonomy" id="1168221"/>
    <lineage>
        <taxon>Eukaryota</taxon>
        <taxon>Fungi</taxon>
        <taxon>Dikarya</taxon>
        <taxon>Ascomycota</taxon>
        <taxon>Pezizomycotina</taxon>
        <taxon>Dothideomycetes</taxon>
        <taxon>Dothideomycetes incertae sedis</taxon>
        <taxon>Coniosporium</taxon>
    </lineage>
</organism>
<dbReference type="InterPro" id="IPR016193">
    <property type="entry name" value="Cytidine_deaminase-like"/>
</dbReference>
<accession>R7YTH8</accession>
<dbReference type="CDD" id="cd01421">
    <property type="entry name" value="IMPCH"/>
    <property type="match status" value="1"/>
</dbReference>
<keyword evidence="8" id="KW-0378">Hydrolase</keyword>
<dbReference type="GO" id="GO:0005829">
    <property type="term" value="C:cytosol"/>
    <property type="evidence" value="ECO:0007669"/>
    <property type="project" value="UniProtKB-SubCell"/>
</dbReference>
<gene>
    <name evidence="15" type="ORF">W97_04375</name>
</gene>
<evidence type="ECO:0000256" key="7">
    <source>
        <dbReference type="ARBA" id="ARBA00022755"/>
    </source>
</evidence>
<dbReference type="PANTHER" id="PTHR11692">
    <property type="entry name" value="BIFUNCTIONAL PURINE BIOSYNTHESIS PROTEIN PURH"/>
    <property type="match status" value="1"/>
</dbReference>
<evidence type="ECO:0000256" key="10">
    <source>
        <dbReference type="ARBA" id="ARBA00050488"/>
    </source>
</evidence>
<dbReference type="RefSeq" id="XP_007780455.1">
    <property type="nucleotide sequence ID" value="XM_007782265.1"/>
</dbReference>
<reference evidence="16" key="1">
    <citation type="submission" date="2012-06" db="EMBL/GenBank/DDBJ databases">
        <title>The genome sequence of Coniosporium apollinis CBS 100218.</title>
        <authorList>
            <consortium name="The Broad Institute Genome Sequencing Platform"/>
            <person name="Cuomo C."/>
            <person name="Gorbushina A."/>
            <person name="Noack S."/>
            <person name="Walker B."/>
            <person name="Young S.K."/>
            <person name="Zeng Q."/>
            <person name="Gargeya S."/>
            <person name="Fitzgerald M."/>
            <person name="Haas B."/>
            <person name="Abouelleil A."/>
            <person name="Alvarado L."/>
            <person name="Arachchi H.M."/>
            <person name="Berlin A.M."/>
            <person name="Chapman S.B."/>
            <person name="Goldberg J."/>
            <person name="Griggs A."/>
            <person name="Gujja S."/>
            <person name="Hansen M."/>
            <person name="Howarth C."/>
            <person name="Imamovic A."/>
            <person name="Larimer J."/>
            <person name="McCowan C."/>
            <person name="Montmayeur A."/>
            <person name="Murphy C."/>
            <person name="Neiman D."/>
            <person name="Pearson M."/>
            <person name="Priest M."/>
            <person name="Roberts A."/>
            <person name="Saif S."/>
            <person name="Shea T."/>
            <person name="Sisk P."/>
            <person name="Sykes S."/>
            <person name="Wortman J."/>
            <person name="Nusbaum C."/>
            <person name="Birren B."/>
        </authorList>
    </citation>
    <scope>NUCLEOTIDE SEQUENCE [LARGE SCALE GENOMIC DNA]</scope>
    <source>
        <strain evidence="16">CBS 100218</strain>
    </source>
</reference>
<proteinExistence type="inferred from homology"/>
<comment type="pathway">
    <text evidence="3">Purine metabolism; IMP biosynthesis via de novo pathway; 5-formamido-1-(5-phospho-D-ribosyl)imidazole-4-carboxamide from 5-amino-1-(5-phospho-D-ribosyl)imidazole-4-carboxamide (10-formyl THF route): step 1/1.</text>
</comment>
<sequence>MAEANSSQRSGKPRRSTSRSSQLGVRILASGGTARTIREASFPVDDISAITKAPEILGGRVKTLHPGVHGGLLARDIASDERDLAEQNIQKIDFCICNLYPFEEAAAKNNVTIDEAVEEIDIGGVTLLRAAAKNHARVTVVVSPHQYHDFLSELESKGEISQTTREKYALKAFEHTAAYDKAISDFFRRKYACSGDGMQHLSLRYGTNPHQKPASAFTRGEPLPFKVLSGAAGYINLLDALNAWGLVKELRAALDVPAAASFKHVSPAGAAIGVPLHDAERKVYMVDDIEGLENSALAQAYARARGADRMSSFGDMIALSDVCDVPTAKIISREVSDGIIAPGYDSEALEILRKKKAGRYLVIQMDPEHEPAALQEVRTVRGISMSQHRNDARISPKDTFNAIMTQKEKYKDGQALPESAMRDLTVATIALKYTQSNSVCYALNGQVIGLGAGQQSRIHCTRLAGDKADNWWMRFHERSLNLKWKKGTKRPEKSNAIDLLCSGLVPEEGIEREDWEKNFEEVPRVFSQEERREWLKQLKDVAVSSDAFFPFIDNVFRAARSGATYVAAPTGSQNDQAVFETAEKLGITFVEQYVRLFHH</sequence>
<dbReference type="FunFam" id="3.40.50.1380:FF:000001">
    <property type="entry name" value="Bifunctional purine biosynthesis protein PurH"/>
    <property type="match status" value="1"/>
</dbReference>
<evidence type="ECO:0000256" key="2">
    <source>
        <dbReference type="ARBA" id="ARBA00004844"/>
    </source>
</evidence>
<evidence type="ECO:0000256" key="12">
    <source>
        <dbReference type="ARBA" id="ARBA00054363"/>
    </source>
</evidence>
<keyword evidence="9" id="KW-0511">Multifunctional enzyme</keyword>
<comment type="function">
    <text evidence="12">Bifunctional enzyme that catalyzes the last two steps of purine biosynthesis. Acts as a transformylase that incorporates a formyl group to the AMP analog AICAR (5-amino-1-(5-phospho-beta-D-ribosyl)imidazole-4-carboxamide) to produce the intermediate formyl-AICAR (FAICAR). Also catalyzes the cyclization of FAICAR to IMP.</text>
</comment>
<dbReference type="GO" id="GO:0003937">
    <property type="term" value="F:IMP cyclohydrolase activity"/>
    <property type="evidence" value="ECO:0007669"/>
    <property type="project" value="UniProtKB-EC"/>
</dbReference>
<dbReference type="OMA" id="IKHNNPC"/>
<dbReference type="InterPro" id="IPR036914">
    <property type="entry name" value="MGS-like_dom_sf"/>
</dbReference>
<comment type="pathway">
    <text evidence="2">Purine metabolism; IMP biosynthesis via de novo pathway; IMP from 5-formamido-1-(5-phospho-D-ribosyl)imidazole-4-carboxamide: step 1/1.</text>
</comment>
<evidence type="ECO:0000313" key="15">
    <source>
        <dbReference type="EMBL" id="EON65138.1"/>
    </source>
</evidence>
<evidence type="ECO:0000256" key="6">
    <source>
        <dbReference type="ARBA" id="ARBA00022679"/>
    </source>
</evidence>
<dbReference type="SMART" id="SM00798">
    <property type="entry name" value="AICARFT_IMPCHas"/>
    <property type="match status" value="1"/>
</dbReference>
<dbReference type="InterPro" id="IPR024051">
    <property type="entry name" value="AICAR_Tfase_dup_dom_sf"/>
</dbReference>
<evidence type="ECO:0000256" key="5">
    <source>
        <dbReference type="ARBA" id="ARBA00022490"/>
    </source>
</evidence>
<comment type="catalytic activity">
    <reaction evidence="11">
        <text>IMP + H2O = 5-formamido-1-(5-phospho-D-ribosyl)imidazole-4-carboxamide</text>
        <dbReference type="Rhea" id="RHEA:18445"/>
        <dbReference type="ChEBI" id="CHEBI:15377"/>
        <dbReference type="ChEBI" id="CHEBI:58053"/>
        <dbReference type="ChEBI" id="CHEBI:58467"/>
        <dbReference type="EC" id="3.5.4.10"/>
    </reaction>
</comment>
<dbReference type="FunFam" id="1.10.287.440:FF:000001">
    <property type="entry name" value="Bifunctional purine biosynthesis protein PURH"/>
    <property type="match status" value="1"/>
</dbReference>
<dbReference type="OrthoDB" id="6017153at2759"/>
<dbReference type="AlphaFoldDB" id="R7YTH8"/>
<evidence type="ECO:0000313" key="16">
    <source>
        <dbReference type="Proteomes" id="UP000016924"/>
    </source>
</evidence>
<dbReference type="GeneID" id="19901686"/>
<dbReference type="Gene3D" id="1.10.287.440">
    <property type="match status" value="1"/>
</dbReference>
<dbReference type="GO" id="GO:0006189">
    <property type="term" value="P:'de novo' IMP biosynthetic process"/>
    <property type="evidence" value="ECO:0007669"/>
    <property type="project" value="UniProtKB-UniPathway"/>
</dbReference>
<dbReference type="PANTHER" id="PTHR11692:SF0">
    <property type="entry name" value="BIFUNCTIONAL PURINE BIOSYNTHESIS PROTEIN ATIC"/>
    <property type="match status" value="1"/>
</dbReference>
<evidence type="ECO:0000256" key="3">
    <source>
        <dbReference type="ARBA" id="ARBA00004954"/>
    </source>
</evidence>
<name>R7YTH8_CONA1</name>
<keyword evidence="5" id="KW-0963">Cytoplasm</keyword>
<comment type="subcellular location">
    <subcellularLocation>
        <location evidence="1">Cytoplasm</location>
        <location evidence="1">Cytosol</location>
    </subcellularLocation>
</comment>